<evidence type="ECO:0000313" key="1">
    <source>
        <dbReference type="EMBL" id="KAJ1144316.1"/>
    </source>
</evidence>
<accession>A0AAV7QV80</accession>
<dbReference type="AlphaFoldDB" id="A0AAV7QV80"/>
<keyword evidence="2" id="KW-1185">Reference proteome</keyword>
<dbReference type="EMBL" id="JANPWB010000010">
    <property type="protein sequence ID" value="KAJ1144316.1"/>
    <property type="molecule type" value="Genomic_DNA"/>
</dbReference>
<dbReference type="Proteomes" id="UP001066276">
    <property type="component" value="Chromosome 6"/>
</dbReference>
<protein>
    <submittedName>
        <fullName evidence="1">Uncharacterized protein</fullName>
    </submittedName>
</protein>
<organism evidence="1 2">
    <name type="scientific">Pleurodeles waltl</name>
    <name type="common">Iberian ribbed newt</name>
    <dbReference type="NCBI Taxonomy" id="8319"/>
    <lineage>
        <taxon>Eukaryota</taxon>
        <taxon>Metazoa</taxon>
        <taxon>Chordata</taxon>
        <taxon>Craniata</taxon>
        <taxon>Vertebrata</taxon>
        <taxon>Euteleostomi</taxon>
        <taxon>Amphibia</taxon>
        <taxon>Batrachia</taxon>
        <taxon>Caudata</taxon>
        <taxon>Salamandroidea</taxon>
        <taxon>Salamandridae</taxon>
        <taxon>Pleurodelinae</taxon>
        <taxon>Pleurodeles</taxon>
    </lineage>
</organism>
<gene>
    <name evidence="1" type="ORF">NDU88_010616</name>
</gene>
<name>A0AAV7QV80_PLEWA</name>
<comment type="caution">
    <text evidence="1">The sequence shown here is derived from an EMBL/GenBank/DDBJ whole genome shotgun (WGS) entry which is preliminary data.</text>
</comment>
<sequence length="75" mass="8285">MFAMRTDPSCFVLPEAGAASAAEMHISLAPLATGGPILYYKPWQQFTRARAAGESPLATEIHFTRVGLWRRFGCR</sequence>
<proteinExistence type="predicted"/>
<evidence type="ECO:0000313" key="2">
    <source>
        <dbReference type="Proteomes" id="UP001066276"/>
    </source>
</evidence>
<reference evidence="1" key="1">
    <citation type="journal article" date="2022" name="bioRxiv">
        <title>Sequencing and chromosome-scale assembly of the giantPleurodeles waltlgenome.</title>
        <authorList>
            <person name="Brown T."/>
            <person name="Elewa A."/>
            <person name="Iarovenko S."/>
            <person name="Subramanian E."/>
            <person name="Araus A.J."/>
            <person name="Petzold A."/>
            <person name="Susuki M."/>
            <person name="Suzuki K.-i.T."/>
            <person name="Hayashi T."/>
            <person name="Toyoda A."/>
            <person name="Oliveira C."/>
            <person name="Osipova E."/>
            <person name="Leigh N.D."/>
            <person name="Simon A."/>
            <person name="Yun M.H."/>
        </authorList>
    </citation>
    <scope>NUCLEOTIDE SEQUENCE</scope>
    <source>
        <strain evidence="1">20211129_DDA</strain>
        <tissue evidence="1">Liver</tissue>
    </source>
</reference>